<reference evidence="1 2" key="1">
    <citation type="submission" date="2018-11" db="EMBL/GenBank/DDBJ databases">
        <authorList>
            <consortium name="Pathogen Informatics"/>
        </authorList>
    </citation>
    <scope>NUCLEOTIDE SEQUENCE [LARGE SCALE GENOMIC DNA]</scope>
</reference>
<dbReference type="EMBL" id="UYYB01128131">
    <property type="protein sequence ID" value="VDM84181.1"/>
    <property type="molecule type" value="Genomic_DNA"/>
</dbReference>
<name>A0A3P7JEV0_STRVU</name>
<evidence type="ECO:0000313" key="1">
    <source>
        <dbReference type="EMBL" id="VDM84181.1"/>
    </source>
</evidence>
<evidence type="ECO:0000313" key="2">
    <source>
        <dbReference type="Proteomes" id="UP000270094"/>
    </source>
</evidence>
<keyword evidence="2" id="KW-1185">Reference proteome</keyword>
<feature type="non-terminal residue" evidence="1">
    <location>
        <position position="53"/>
    </location>
</feature>
<dbReference type="Proteomes" id="UP000270094">
    <property type="component" value="Unassembled WGS sequence"/>
</dbReference>
<accession>A0A3P7JEV0</accession>
<dbReference type="AlphaFoldDB" id="A0A3P7JEV0"/>
<sequence>MWNRTMARSTANPRIGPYAPPVTLDSVKKIRSQLSATNLLALGKDLAPLALAA</sequence>
<dbReference type="OrthoDB" id="25778at2759"/>
<gene>
    <name evidence="1" type="ORF">SVUK_LOCUS19179</name>
</gene>
<protein>
    <submittedName>
        <fullName evidence="1">Uncharacterized protein</fullName>
    </submittedName>
</protein>
<organism evidence="1 2">
    <name type="scientific">Strongylus vulgaris</name>
    <name type="common">Blood worm</name>
    <dbReference type="NCBI Taxonomy" id="40348"/>
    <lineage>
        <taxon>Eukaryota</taxon>
        <taxon>Metazoa</taxon>
        <taxon>Ecdysozoa</taxon>
        <taxon>Nematoda</taxon>
        <taxon>Chromadorea</taxon>
        <taxon>Rhabditida</taxon>
        <taxon>Rhabditina</taxon>
        <taxon>Rhabditomorpha</taxon>
        <taxon>Strongyloidea</taxon>
        <taxon>Strongylidae</taxon>
        <taxon>Strongylus</taxon>
    </lineage>
</organism>
<proteinExistence type="predicted"/>